<name>A0A0C6FNC7_9HYPH</name>
<dbReference type="OrthoDB" id="7998777at2"/>
<dbReference type="EMBL" id="AP014706">
    <property type="protein sequence ID" value="BAQ49838.1"/>
    <property type="molecule type" value="Genomic_DNA"/>
</dbReference>
<dbReference type="KEGG" id="maqu:Maq22A_2p40160"/>
<reference evidence="1 2" key="1">
    <citation type="journal article" date="2015" name="Genome Announc.">
        <title>Complete Genome Sequence of Methylobacterium aquaticum Strain 22A, Isolated from Racomitrium japonicum Moss.</title>
        <authorList>
            <person name="Tani A."/>
            <person name="Ogura Y."/>
            <person name="Hayashi T."/>
            <person name="Kimbara K."/>
        </authorList>
    </citation>
    <scope>NUCLEOTIDE SEQUENCE [LARGE SCALE GENOMIC DNA]</scope>
    <source>
        <strain evidence="1 2">MA-22A</strain>
        <plasmid evidence="2">Plasmid pMaq22A_2p DNA</plasmid>
    </source>
</reference>
<dbReference type="RefSeq" id="WP_060850972.1">
    <property type="nucleotide sequence ID" value="NZ_AP014706.1"/>
</dbReference>
<proteinExistence type="predicted"/>
<dbReference type="Proteomes" id="UP000061432">
    <property type="component" value="Plasmid pMaq22A_2p"/>
</dbReference>
<geneLocation type="plasmid" evidence="2">
    <name>pMaq22A_2p DNA</name>
</geneLocation>
<dbReference type="PATRIC" id="fig|270351.10.peg.6962"/>
<keyword evidence="1" id="KW-0614">Plasmid</keyword>
<reference evidence="2" key="2">
    <citation type="submission" date="2015-01" db="EMBL/GenBank/DDBJ databases">
        <title>Complete genome sequence of Methylobacterium aquaticum strain 22A.</title>
        <authorList>
            <person name="Tani A."/>
            <person name="Ogura Y."/>
            <person name="Hayashi T."/>
        </authorList>
    </citation>
    <scope>NUCLEOTIDE SEQUENCE [LARGE SCALE GENOMIC DNA]</scope>
    <source>
        <strain evidence="2">MA-22A</strain>
        <plasmid evidence="2">Plasmid pMaq22A_2p DNA</plasmid>
    </source>
</reference>
<evidence type="ECO:0000313" key="1">
    <source>
        <dbReference type="EMBL" id="BAQ49838.1"/>
    </source>
</evidence>
<sequence>MDSVSDLLRRLWRLNQEDGIQQSRSDPSDPTDEIATLAGAARLSPMLKERYAFAGTWRKAALDQNWLALEDIDAAIIRTRASREFHARTASSAFRAELSRAQVALFGINHGTNEATYLIWAPGREEPAICAYYGGRSDLFGDLQRFLAFLVGDLVHDDSLALAESGVIEVGSLPVRQTA</sequence>
<organism evidence="1 2">
    <name type="scientific">Methylobacterium aquaticum</name>
    <dbReference type="NCBI Taxonomy" id="270351"/>
    <lineage>
        <taxon>Bacteria</taxon>
        <taxon>Pseudomonadati</taxon>
        <taxon>Pseudomonadota</taxon>
        <taxon>Alphaproteobacteria</taxon>
        <taxon>Hyphomicrobiales</taxon>
        <taxon>Methylobacteriaceae</taxon>
        <taxon>Methylobacterium</taxon>
    </lineage>
</organism>
<accession>A0A0C6FNC7</accession>
<evidence type="ECO:0000313" key="2">
    <source>
        <dbReference type="Proteomes" id="UP000061432"/>
    </source>
</evidence>
<gene>
    <name evidence="1" type="ORF">Maq22A_2p40160</name>
</gene>
<dbReference type="AlphaFoldDB" id="A0A0C6FNC7"/>
<protein>
    <recommendedName>
        <fullName evidence="3">Knr4/Smi1-like domain-containing protein</fullName>
    </recommendedName>
</protein>
<evidence type="ECO:0008006" key="3">
    <source>
        <dbReference type="Google" id="ProtNLM"/>
    </source>
</evidence>